<dbReference type="InterPro" id="IPR029000">
    <property type="entry name" value="Cyclophilin-like_dom_sf"/>
</dbReference>
<evidence type="ECO:0000313" key="2">
    <source>
        <dbReference type="EMBL" id="BBY26845.1"/>
    </source>
</evidence>
<sequence length="157" mass="16285">MTALRPWVLLVAVGLAACSAEPGRSSAHPETPGLSASAPVGDLRLTVDGRDVGAGLADNPAARDLAGLLPLRLSFRDLNGVEKIARLPRPLTTDGVPGGSDPEVADIGYYAPTSDLVLYYGDVGFYDGIVNVGRFDAEAVEWIGSRPDGAAVTIERG</sequence>
<dbReference type="Gene3D" id="2.40.100.20">
    <property type="match status" value="1"/>
</dbReference>
<dbReference type="EMBL" id="AP022588">
    <property type="protein sequence ID" value="BBY26845.1"/>
    <property type="molecule type" value="Genomic_DNA"/>
</dbReference>
<name>A0A7I7QKQ2_9MYCO</name>
<gene>
    <name evidence="2" type="ORF">MSEDJ_09410</name>
</gene>
<organism evidence="2 3">
    <name type="scientific">Mycolicibacterium sediminis</name>
    <dbReference type="NCBI Taxonomy" id="1286180"/>
    <lineage>
        <taxon>Bacteria</taxon>
        <taxon>Bacillati</taxon>
        <taxon>Actinomycetota</taxon>
        <taxon>Actinomycetes</taxon>
        <taxon>Mycobacteriales</taxon>
        <taxon>Mycobacteriaceae</taxon>
        <taxon>Mycolicibacterium</taxon>
    </lineage>
</organism>
<keyword evidence="3" id="KW-1185">Reference proteome</keyword>
<dbReference type="Proteomes" id="UP000467193">
    <property type="component" value="Chromosome"/>
</dbReference>
<feature type="domain" description="Cyclophilin-like" evidence="1">
    <location>
        <begin position="45"/>
        <end position="155"/>
    </location>
</feature>
<evidence type="ECO:0000259" key="1">
    <source>
        <dbReference type="Pfam" id="PF18050"/>
    </source>
</evidence>
<dbReference type="AlphaFoldDB" id="A0A7I7QKQ2"/>
<accession>A0A7I7QKQ2</accession>
<protein>
    <recommendedName>
        <fullName evidence="1">Cyclophilin-like domain-containing protein</fullName>
    </recommendedName>
</protein>
<dbReference type="PROSITE" id="PS51257">
    <property type="entry name" value="PROKAR_LIPOPROTEIN"/>
    <property type="match status" value="1"/>
</dbReference>
<dbReference type="SUPFAM" id="SSF50891">
    <property type="entry name" value="Cyclophilin-like"/>
    <property type="match status" value="1"/>
</dbReference>
<reference evidence="2 3" key="1">
    <citation type="journal article" date="2019" name="Emerg. Microbes Infect.">
        <title>Comprehensive subspecies identification of 175 nontuberculous mycobacteria species based on 7547 genomic profiles.</title>
        <authorList>
            <person name="Matsumoto Y."/>
            <person name="Kinjo T."/>
            <person name="Motooka D."/>
            <person name="Nabeya D."/>
            <person name="Jung N."/>
            <person name="Uechi K."/>
            <person name="Horii T."/>
            <person name="Iida T."/>
            <person name="Fujita J."/>
            <person name="Nakamura S."/>
        </authorList>
    </citation>
    <scope>NUCLEOTIDE SEQUENCE [LARGE SCALE GENOMIC DNA]</scope>
    <source>
        <strain evidence="2 3">JCM 17899</strain>
    </source>
</reference>
<dbReference type="Pfam" id="PF18050">
    <property type="entry name" value="Cyclophil_like2"/>
    <property type="match status" value="1"/>
</dbReference>
<dbReference type="RefSeq" id="WP_163795816.1">
    <property type="nucleotide sequence ID" value="NZ_AP022588.1"/>
</dbReference>
<dbReference type="KEGG" id="msei:MSEDJ_09410"/>
<dbReference type="InterPro" id="IPR041183">
    <property type="entry name" value="Cyclophilin-like"/>
</dbReference>
<evidence type="ECO:0000313" key="3">
    <source>
        <dbReference type="Proteomes" id="UP000467193"/>
    </source>
</evidence>
<proteinExistence type="predicted"/>